<comment type="subcellular location">
    <subcellularLocation>
        <location evidence="1">Membrane</location>
        <topology evidence="1">Multi-pass membrane protein</topology>
    </subcellularLocation>
    <subcellularLocation>
        <location evidence="10">Mitochondrion inner membrane</location>
        <topology evidence="10">Multi-pass membrane protein</topology>
    </subcellularLocation>
</comment>
<keyword evidence="4 10" id="KW-0677">Repeat</keyword>
<dbReference type="InterPro" id="IPR030847">
    <property type="entry name" value="Hem25/SLC25A38"/>
</dbReference>
<dbReference type="InterPro" id="IPR023395">
    <property type="entry name" value="MCP_dom_sf"/>
</dbReference>
<accession>A0A9P5X922</accession>
<evidence type="ECO:0000256" key="9">
    <source>
        <dbReference type="ARBA" id="ARBA00034060"/>
    </source>
</evidence>
<dbReference type="SUPFAM" id="SSF103506">
    <property type="entry name" value="Mitochondrial carrier"/>
    <property type="match status" value="1"/>
</dbReference>
<gene>
    <name evidence="12" type="ORF">P691DRAFT_672926</name>
</gene>
<evidence type="ECO:0000256" key="8">
    <source>
        <dbReference type="ARBA" id="ARBA00023136"/>
    </source>
</evidence>
<dbReference type="OrthoDB" id="1924968at2759"/>
<keyword evidence="13" id="KW-1185">Reference proteome</keyword>
<evidence type="ECO:0000256" key="2">
    <source>
        <dbReference type="ARBA" id="ARBA00022448"/>
    </source>
</evidence>
<dbReference type="AlphaFoldDB" id="A0A9P5X922"/>
<evidence type="ECO:0000313" key="12">
    <source>
        <dbReference type="EMBL" id="KAF9446734.1"/>
    </source>
</evidence>
<evidence type="ECO:0000256" key="1">
    <source>
        <dbReference type="ARBA" id="ARBA00004141"/>
    </source>
</evidence>
<reference evidence="12" key="1">
    <citation type="submission" date="2020-11" db="EMBL/GenBank/DDBJ databases">
        <authorList>
            <consortium name="DOE Joint Genome Institute"/>
            <person name="Ahrendt S."/>
            <person name="Riley R."/>
            <person name="Andreopoulos W."/>
            <person name="Labutti K."/>
            <person name="Pangilinan J."/>
            <person name="Ruiz-Duenas F.J."/>
            <person name="Barrasa J.M."/>
            <person name="Sanchez-Garcia M."/>
            <person name="Camarero S."/>
            <person name="Miyauchi S."/>
            <person name="Serrano A."/>
            <person name="Linde D."/>
            <person name="Babiker R."/>
            <person name="Drula E."/>
            <person name="Ayuso-Fernandez I."/>
            <person name="Pacheco R."/>
            <person name="Padilla G."/>
            <person name="Ferreira P."/>
            <person name="Barriuso J."/>
            <person name="Kellner H."/>
            <person name="Castanera R."/>
            <person name="Alfaro M."/>
            <person name="Ramirez L."/>
            <person name="Pisabarro A.G."/>
            <person name="Kuo A."/>
            <person name="Tritt A."/>
            <person name="Lipzen A."/>
            <person name="He G."/>
            <person name="Yan M."/>
            <person name="Ng V."/>
            <person name="Cullen D."/>
            <person name="Martin F."/>
            <person name="Rosso M.-N."/>
            <person name="Henrissat B."/>
            <person name="Hibbett D."/>
            <person name="Martinez A.T."/>
            <person name="Grigoriev I.V."/>
        </authorList>
    </citation>
    <scope>NUCLEOTIDE SEQUENCE</scope>
    <source>
        <strain evidence="12">MF-IS2</strain>
    </source>
</reference>
<evidence type="ECO:0000256" key="11">
    <source>
        <dbReference type="PROSITE-ProRule" id="PRU00282"/>
    </source>
</evidence>
<keyword evidence="7 10" id="KW-0496">Mitochondrion</keyword>
<dbReference type="GO" id="GO:1904983">
    <property type="term" value="P:glycine import into mitochondrion"/>
    <property type="evidence" value="ECO:0007669"/>
    <property type="project" value="UniProtKB-UniRule"/>
</dbReference>
<evidence type="ECO:0000256" key="4">
    <source>
        <dbReference type="ARBA" id="ARBA00022737"/>
    </source>
</evidence>
<dbReference type="Pfam" id="PF00153">
    <property type="entry name" value="Mito_carr"/>
    <property type="match status" value="3"/>
</dbReference>
<evidence type="ECO:0000256" key="5">
    <source>
        <dbReference type="ARBA" id="ARBA00022792"/>
    </source>
</evidence>
<evidence type="ECO:0000256" key="3">
    <source>
        <dbReference type="ARBA" id="ARBA00022692"/>
    </source>
</evidence>
<feature type="repeat" description="Solcar" evidence="11">
    <location>
        <begin position="2"/>
        <end position="92"/>
    </location>
</feature>
<keyword evidence="8 10" id="KW-0472">Membrane</keyword>
<dbReference type="InterPro" id="IPR018108">
    <property type="entry name" value="MCP_transmembrane"/>
</dbReference>
<organism evidence="12 13">
    <name type="scientific">Macrolepiota fuliginosa MF-IS2</name>
    <dbReference type="NCBI Taxonomy" id="1400762"/>
    <lineage>
        <taxon>Eukaryota</taxon>
        <taxon>Fungi</taxon>
        <taxon>Dikarya</taxon>
        <taxon>Basidiomycota</taxon>
        <taxon>Agaricomycotina</taxon>
        <taxon>Agaricomycetes</taxon>
        <taxon>Agaricomycetidae</taxon>
        <taxon>Agaricales</taxon>
        <taxon>Agaricineae</taxon>
        <taxon>Agaricaceae</taxon>
        <taxon>Macrolepiota</taxon>
    </lineage>
</organism>
<dbReference type="PANTHER" id="PTHR46181:SF3">
    <property type="entry name" value="MITOCHONDRIAL GLYCINE TRANSPORTER"/>
    <property type="match status" value="1"/>
</dbReference>
<dbReference type="GO" id="GO:0005743">
    <property type="term" value="C:mitochondrial inner membrane"/>
    <property type="evidence" value="ECO:0007669"/>
    <property type="project" value="UniProtKB-SubCell"/>
</dbReference>
<evidence type="ECO:0000256" key="7">
    <source>
        <dbReference type="ARBA" id="ARBA00023128"/>
    </source>
</evidence>
<dbReference type="GO" id="GO:0015187">
    <property type="term" value="F:glycine transmembrane transporter activity"/>
    <property type="evidence" value="ECO:0007669"/>
    <property type="project" value="UniProtKB-UniRule"/>
</dbReference>
<comment type="caution">
    <text evidence="12">The sequence shown here is derived from an EMBL/GenBank/DDBJ whole genome shotgun (WGS) entry which is preliminary data.</text>
</comment>
<dbReference type="PANTHER" id="PTHR46181">
    <property type="entry name" value="MITOCHONDRIAL GLYCINE TRANSPORTER"/>
    <property type="match status" value="1"/>
</dbReference>
<feature type="repeat" description="Solcar" evidence="11">
    <location>
        <begin position="214"/>
        <end position="299"/>
    </location>
</feature>
<evidence type="ECO:0000256" key="10">
    <source>
        <dbReference type="HAMAP-Rule" id="MF_03064"/>
    </source>
</evidence>
<protein>
    <recommendedName>
        <fullName evidence="10">Mitochondrial glycine transporter</fullName>
    </recommendedName>
    <alternativeName>
        <fullName evidence="10">Solute carrier family 25 member 38 homolog</fullName>
    </alternativeName>
</protein>
<sequence length="310" mass="33557">MSNVSNQLLSGALSGFATTVCLQPFDLLKTRLQQGDGTIRSGRSASLLISTTQDVVTASGLKGLWRGTEASLVRNVPGVALYMTSLTQFRTWMATSQYFALVHQRSPPDSANVSVLPKLTSTGNLLAGATTRVGVGLLLNPFSVLKARYESNMYAYDSLGGAFVSIVRQGPHELLRGFLASSLRDAPYAGLFVVFYEGIKREASYLAPPSSVSHSALIHSISAASAGALATMITQPFDVIKTKVQVRQEDRYHGFIKTVHTIWQQRGISGYFDGASLRMSRKVLSSAIGWAAYEGILMFVKTSGLRKQHI</sequence>
<proteinExistence type="inferred from homology"/>
<dbReference type="Gene3D" id="1.50.40.10">
    <property type="entry name" value="Mitochondrial carrier domain"/>
    <property type="match status" value="1"/>
</dbReference>
<keyword evidence="2 10" id="KW-0813">Transport</keyword>
<evidence type="ECO:0000256" key="6">
    <source>
        <dbReference type="ARBA" id="ARBA00022989"/>
    </source>
</evidence>
<keyword evidence="6 10" id="KW-1133">Transmembrane helix</keyword>
<feature type="repeat" description="Solcar" evidence="11">
    <location>
        <begin position="119"/>
        <end position="202"/>
    </location>
</feature>
<name>A0A9P5X922_9AGAR</name>
<dbReference type="HAMAP" id="MF_03064">
    <property type="entry name" value="SLC25A38"/>
    <property type="match status" value="1"/>
</dbReference>
<comment type="similarity">
    <text evidence="10">Belongs to the mitochondrial carrier (TC 2.A.29) family. SLC25A38 subfamily.</text>
</comment>
<comment type="catalytic activity">
    <reaction evidence="9 10">
        <text>glycine(in) = glycine(out)</text>
        <dbReference type="Rhea" id="RHEA:70715"/>
        <dbReference type="ChEBI" id="CHEBI:57305"/>
    </reaction>
</comment>
<comment type="function">
    <text evidence="10">Mitochondrial glycine transporter that imports glycine into the mitochondrial matrix. Plays an important role in providing glycine for the first enzymatic step in heme biosynthesis, the condensation of glycine with succinyl-CoA to produce 5-aminolevulinate (ALA) in the miochondrial matrix.</text>
</comment>
<dbReference type="Proteomes" id="UP000807342">
    <property type="component" value="Unassembled WGS sequence"/>
</dbReference>
<dbReference type="PROSITE" id="PS50920">
    <property type="entry name" value="SOLCAR"/>
    <property type="match status" value="3"/>
</dbReference>
<evidence type="ECO:0000313" key="13">
    <source>
        <dbReference type="Proteomes" id="UP000807342"/>
    </source>
</evidence>
<dbReference type="EMBL" id="MU151231">
    <property type="protein sequence ID" value="KAF9446734.1"/>
    <property type="molecule type" value="Genomic_DNA"/>
</dbReference>
<keyword evidence="3 10" id="KW-0812">Transmembrane</keyword>
<keyword evidence="5 10" id="KW-0999">Mitochondrion inner membrane</keyword>